<dbReference type="InterPro" id="IPR050283">
    <property type="entry name" value="E-box_TF_Regulators"/>
</dbReference>
<organism evidence="2 3">
    <name type="scientific">Gnathostoma spinigerum</name>
    <dbReference type="NCBI Taxonomy" id="75299"/>
    <lineage>
        <taxon>Eukaryota</taxon>
        <taxon>Metazoa</taxon>
        <taxon>Ecdysozoa</taxon>
        <taxon>Nematoda</taxon>
        <taxon>Chromadorea</taxon>
        <taxon>Rhabditida</taxon>
        <taxon>Spirurina</taxon>
        <taxon>Gnathostomatomorpha</taxon>
        <taxon>Gnathostomatoidea</taxon>
        <taxon>Gnathostomatidae</taxon>
        <taxon>Gnathostoma</taxon>
    </lineage>
</organism>
<dbReference type="SUPFAM" id="SSF47459">
    <property type="entry name" value="HLH, helix-loop-helix DNA-binding domain"/>
    <property type="match status" value="1"/>
</dbReference>
<evidence type="ECO:0000313" key="2">
    <source>
        <dbReference type="EMBL" id="MFH4978653.1"/>
    </source>
</evidence>
<dbReference type="PANTHER" id="PTHR23349">
    <property type="entry name" value="BASIC HELIX-LOOP-HELIX TRANSCRIPTION FACTOR, TWIST"/>
    <property type="match status" value="1"/>
</dbReference>
<dbReference type="InterPro" id="IPR011598">
    <property type="entry name" value="bHLH_dom"/>
</dbReference>
<dbReference type="Proteomes" id="UP001608902">
    <property type="component" value="Unassembled WGS sequence"/>
</dbReference>
<sequence length="156" mass="18273">MHTIGDLQPFSYFGQQGDNEENMYSDTNNVFATRLTFNEEQHTYMTLSGSRRAANVRERKRMCSINVAFANLRHIIPTFPYERRLSKIDTLNLAIAYISLLEDILHRDVDDPYEYLQRSVMMARRGDRRAPLWSTSDLIARLSWINWKILGIKPIS</sequence>
<evidence type="ECO:0000313" key="3">
    <source>
        <dbReference type="Proteomes" id="UP001608902"/>
    </source>
</evidence>
<dbReference type="InterPro" id="IPR036638">
    <property type="entry name" value="HLH_DNA-bd_sf"/>
</dbReference>
<dbReference type="PROSITE" id="PS50888">
    <property type="entry name" value="BHLH"/>
    <property type="match status" value="1"/>
</dbReference>
<comment type="caution">
    <text evidence="2">The sequence shown here is derived from an EMBL/GenBank/DDBJ whole genome shotgun (WGS) entry which is preliminary data.</text>
</comment>
<protein>
    <recommendedName>
        <fullName evidence="1">BHLH domain-containing protein</fullName>
    </recommendedName>
</protein>
<evidence type="ECO:0000259" key="1">
    <source>
        <dbReference type="PROSITE" id="PS50888"/>
    </source>
</evidence>
<dbReference type="PANTHER" id="PTHR23349:SF97">
    <property type="entry name" value="BHLH DOMAIN-CONTAINING PROTEIN"/>
    <property type="match status" value="1"/>
</dbReference>
<proteinExistence type="predicted"/>
<feature type="domain" description="BHLH" evidence="1">
    <location>
        <begin position="49"/>
        <end position="101"/>
    </location>
</feature>
<dbReference type="EMBL" id="JBGFUD010003379">
    <property type="protein sequence ID" value="MFH4978653.1"/>
    <property type="molecule type" value="Genomic_DNA"/>
</dbReference>
<dbReference type="Gene3D" id="4.10.280.10">
    <property type="entry name" value="Helix-loop-helix DNA-binding domain"/>
    <property type="match status" value="1"/>
</dbReference>
<dbReference type="SMART" id="SM00353">
    <property type="entry name" value="HLH"/>
    <property type="match status" value="1"/>
</dbReference>
<keyword evidence="3" id="KW-1185">Reference proteome</keyword>
<dbReference type="AlphaFoldDB" id="A0ABD6EF87"/>
<accession>A0ABD6EF87</accession>
<name>A0ABD6EF87_9BILA</name>
<gene>
    <name evidence="2" type="ORF">AB6A40_005362</name>
</gene>
<reference evidence="2 3" key="1">
    <citation type="submission" date="2024-08" db="EMBL/GenBank/DDBJ databases">
        <title>Gnathostoma spinigerum genome.</title>
        <authorList>
            <person name="Gonzalez-Bertolin B."/>
            <person name="Monzon S."/>
            <person name="Zaballos A."/>
            <person name="Jimenez P."/>
            <person name="Dekumyoy P."/>
            <person name="Varona S."/>
            <person name="Cuesta I."/>
            <person name="Sumanam S."/>
            <person name="Adisakwattana P."/>
            <person name="Gasser R.B."/>
            <person name="Hernandez-Gonzalez A."/>
            <person name="Young N.D."/>
            <person name="Perteguer M.J."/>
        </authorList>
    </citation>
    <scope>NUCLEOTIDE SEQUENCE [LARGE SCALE GENOMIC DNA]</scope>
    <source>
        <strain evidence="2">AL3</strain>
        <tissue evidence="2">Liver</tissue>
    </source>
</reference>
<dbReference type="Pfam" id="PF00010">
    <property type="entry name" value="HLH"/>
    <property type="match status" value="1"/>
</dbReference>